<gene>
    <name evidence="2" type="ORF">ACFFX0_22280</name>
</gene>
<evidence type="ECO:0000313" key="3">
    <source>
        <dbReference type="Proteomes" id="UP001589575"/>
    </source>
</evidence>
<proteinExistence type="predicted"/>
<reference evidence="2 3" key="1">
    <citation type="submission" date="2024-09" db="EMBL/GenBank/DDBJ databases">
        <authorList>
            <person name="Sun Q."/>
            <person name="Mori K."/>
        </authorList>
    </citation>
    <scope>NUCLEOTIDE SEQUENCE [LARGE SCALE GENOMIC DNA]</scope>
    <source>
        <strain evidence="2 3">CCM 7609</strain>
    </source>
</reference>
<dbReference type="Proteomes" id="UP001589575">
    <property type="component" value="Unassembled WGS sequence"/>
</dbReference>
<feature type="region of interest" description="Disordered" evidence="1">
    <location>
        <begin position="1"/>
        <end position="101"/>
    </location>
</feature>
<evidence type="ECO:0000256" key="1">
    <source>
        <dbReference type="SAM" id="MobiDB-lite"/>
    </source>
</evidence>
<sequence>MAGPHGAHQAGDQAHSQGERPTTWGRAGATDREDEATEDSHEQHGDPGQSHGQQAPVPSRQGQRWPHQHPAPEPSAVGQPRRQQEARTDQGHHGAYHDTDHQIRHDCSLALLRSPLNGGPFQPLGLQPDQEVTVHVTGGGGLQDDALPGRDHAVLAVDPRSQVGDRRAVIGRLHGPDQPGLIPDPDEFRTGGLRRRCPRVDTGQHGAPVQRRGPDVQVPGRGQTQPGRHIMGRLGLVQ</sequence>
<feature type="region of interest" description="Disordered" evidence="1">
    <location>
        <begin position="196"/>
        <end position="238"/>
    </location>
</feature>
<feature type="compositionally biased region" description="Basic and acidic residues" evidence="1">
    <location>
        <begin position="82"/>
        <end position="101"/>
    </location>
</feature>
<organism evidence="2 3">
    <name type="scientific">Citricoccus parietis</name>
    <dbReference type="NCBI Taxonomy" id="592307"/>
    <lineage>
        <taxon>Bacteria</taxon>
        <taxon>Bacillati</taxon>
        <taxon>Actinomycetota</taxon>
        <taxon>Actinomycetes</taxon>
        <taxon>Micrococcales</taxon>
        <taxon>Micrococcaceae</taxon>
        <taxon>Citricoccus</taxon>
    </lineage>
</organism>
<name>A0ABV5G4B3_9MICC</name>
<comment type="caution">
    <text evidence="2">The sequence shown here is derived from an EMBL/GenBank/DDBJ whole genome shotgun (WGS) entry which is preliminary data.</text>
</comment>
<keyword evidence="3" id="KW-1185">Reference proteome</keyword>
<dbReference type="EMBL" id="JBHMFI010000001">
    <property type="protein sequence ID" value="MFB9073781.1"/>
    <property type="molecule type" value="Genomic_DNA"/>
</dbReference>
<accession>A0ABV5G4B3</accession>
<protein>
    <submittedName>
        <fullName evidence="2">Uncharacterized protein</fullName>
    </submittedName>
</protein>
<evidence type="ECO:0000313" key="2">
    <source>
        <dbReference type="EMBL" id="MFB9073781.1"/>
    </source>
</evidence>